<dbReference type="EMBL" id="CP147920">
    <property type="protein sequence ID" value="XAU14465.1"/>
    <property type="molecule type" value="Genomic_DNA"/>
</dbReference>
<dbReference type="SUPFAM" id="SSF55821">
    <property type="entry name" value="YrdC/RibB"/>
    <property type="match status" value="1"/>
</dbReference>
<evidence type="ECO:0000313" key="2">
    <source>
        <dbReference type="Proteomes" id="UP001447842"/>
    </source>
</evidence>
<proteinExistence type="predicted"/>
<reference evidence="1 2" key="1">
    <citation type="submission" date="2024-03" db="EMBL/GenBank/DDBJ databases">
        <title>Sulfurimonas sp. HSL3-1.</title>
        <authorList>
            <person name="Wang S."/>
        </authorList>
    </citation>
    <scope>NUCLEOTIDE SEQUENCE [LARGE SCALE GENOMIC DNA]</scope>
    <source>
        <strain evidence="1 2">HSL3-1</strain>
    </source>
</reference>
<name>A0ABZ3H7E4_9BACT</name>
<dbReference type="InterPro" id="IPR017945">
    <property type="entry name" value="DHBP_synth_RibB-like_a/b_dom"/>
</dbReference>
<organism evidence="1 2">
    <name type="scientific">Sulfurimonas diazotrophicus</name>
    <dbReference type="NCBI Taxonomy" id="3131939"/>
    <lineage>
        <taxon>Bacteria</taxon>
        <taxon>Pseudomonadati</taxon>
        <taxon>Campylobacterota</taxon>
        <taxon>Epsilonproteobacteria</taxon>
        <taxon>Campylobacterales</taxon>
        <taxon>Sulfurimonadaceae</taxon>
        <taxon>Sulfurimonas</taxon>
    </lineage>
</organism>
<protein>
    <recommendedName>
        <fullName evidence="3">Sua5 YciO YrdC YwlC family protein</fullName>
    </recommendedName>
</protein>
<dbReference type="RefSeq" id="WP_345972186.1">
    <property type="nucleotide sequence ID" value="NZ_CP147920.1"/>
</dbReference>
<keyword evidence="2" id="KW-1185">Reference proteome</keyword>
<evidence type="ECO:0008006" key="3">
    <source>
        <dbReference type="Google" id="ProtNLM"/>
    </source>
</evidence>
<dbReference type="Proteomes" id="UP001447842">
    <property type="component" value="Chromosome"/>
</dbReference>
<gene>
    <name evidence="1" type="ORF">WCY31_09410</name>
</gene>
<accession>A0ABZ3H7E4</accession>
<evidence type="ECO:0000313" key="1">
    <source>
        <dbReference type="EMBL" id="XAU14465.1"/>
    </source>
</evidence>
<sequence>MDRPASPSRLPGLTRLLLVQTDTTVGFVSQNAELLARAKSRPPSKPFLKTFASMRAYKQTGRIPGRFKREVRRSAKTTYLFGGQAFRIVPQGSYHQLLRPYGWLYSTSANAAGGRYEPAYAAETADVVIEDARGLYEDTPSTIYQLNHCKKRRIR</sequence>